<evidence type="ECO:0000313" key="2">
    <source>
        <dbReference type="Proteomes" id="UP000308267"/>
    </source>
</evidence>
<reference evidence="1 2" key="1">
    <citation type="journal article" date="2019" name="BMC Genomics">
        <title>New insights from Opisthorchis felineus genome: update on genomics of the epidemiologically important liver flukes.</title>
        <authorList>
            <person name="Ershov N.I."/>
            <person name="Mordvinov V.A."/>
            <person name="Prokhortchouk E.B."/>
            <person name="Pakharukova M.Y."/>
            <person name="Gunbin K.V."/>
            <person name="Ustyantsev K."/>
            <person name="Genaev M.A."/>
            <person name="Blinov A.G."/>
            <person name="Mazur A."/>
            <person name="Boulygina E."/>
            <person name="Tsygankova S."/>
            <person name="Khrameeva E."/>
            <person name="Chekanov N."/>
            <person name="Fan G."/>
            <person name="Xiao A."/>
            <person name="Zhang H."/>
            <person name="Xu X."/>
            <person name="Yang H."/>
            <person name="Solovyev V."/>
            <person name="Lee S.M."/>
            <person name="Liu X."/>
            <person name="Afonnikov D.A."/>
            <person name="Skryabin K.G."/>
        </authorList>
    </citation>
    <scope>NUCLEOTIDE SEQUENCE [LARGE SCALE GENOMIC DNA]</scope>
    <source>
        <strain evidence="1">AK-0245</strain>
        <tissue evidence="1">Whole organism</tissue>
    </source>
</reference>
<accession>A0A4V3SHA9</accession>
<dbReference type="EMBL" id="SJOL01000750">
    <property type="protein sequence ID" value="TGZ75394.1"/>
    <property type="molecule type" value="Genomic_DNA"/>
</dbReference>
<sequence length="110" mass="12948">MQEKNENWIRGIWKDMELRVLPLAYRSTSDYTVPKCDRMALGSPERALPKSVFDVFTSLTYRLRSILFKVDPRPIRRLRFNLKCFTSVCSQMSCERQCKTDLRSSDNAPH</sequence>
<name>A0A4V3SHA9_OPIFE</name>
<gene>
    <name evidence="1" type="ORF">CRM22_000403</name>
</gene>
<organism evidence="1 2">
    <name type="scientific">Opisthorchis felineus</name>
    <dbReference type="NCBI Taxonomy" id="147828"/>
    <lineage>
        <taxon>Eukaryota</taxon>
        <taxon>Metazoa</taxon>
        <taxon>Spiralia</taxon>
        <taxon>Lophotrochozoa</taxon>
        <taxon>Platyhelminthes</taxon>
        <taxon>Trematoda</taxon>
        <taxon>Digenea</taxon>
        <taxon>Opisthorchiida</taxon>
        <taxon>Opisthorchiata</taxon>
        <taxon>Opisthorchiidae</taxon>
        <taxon>Opisthorchis</taxon>
    </lineage>
</organism>
<protein>
    <submittedName>
        <fullName evidence="1">Uncharacterized protein</fullName>
    </submittedName>
</protein>
<proteinExistence type="predicted"/>
<comment type="caution">
    <text evidence="1">The sequence shown here is derived from an EMBL/GenBank/DDBJ whole genome shotgun (WGS) entry which is preliminary data.</text>
</comment>
<keyword evidence="2" id="KW-1185">Reference proteome</keyword>
<dbReference type="AlphaFoldDB" id="A0A4V3SHA9"/>
<evidence type="ECO:0000313" key="1">
    <source>
        <dbReference type="EMBL" id="TGZ75394.1"/>
    </source>
</evidence>
<dbReference type="Proteomes" id="UP000308267">
    <property type="component" value="Unassembled WGS sequence"/>
</dbReference>